<dbReference type="Proteomes" id="UP001460270">
    <property type="component" value="Unassembled WGS sequence"/>
</dbReference>
<feature type="region of interest" description="Disordered" evidence="1">
    <location>
        <begin position="118"/>
        <end position="144"/>
    </location>
</feature>
<evidence type="ECO:0000313" key="2">
    <source>
        <dbReference type="EMBL" id="KAK7939787.1"/>
    </source>
</evidence>
<feature type="compositionally biased region" description="Polar residues" evidence="1">
    <location>
        <begin position="135"/>
        <end position="144"/>
    </location>
</feature>
<proteinExistence type="predicted"/>
<name>A0AAW0Q5J0_9GOBI</name>
<comment type="caution">
    <text evidence="2">The sequence shown here is derived from an EMBL/GenBank/DDBJ whole genome shotgun (WGS) entry which is preliminary data.</text>
</comment>
<evidence type="ECO:0000256" key="1">
    <source>
        <dbReference type="SAM" id="MobiDB-lite"/>
    </source>
</evidence>
<reference evidence="3" key="1">
    <citation type="submission" date="2024-04" db="EMBL/GenBank/DDBJ databases">
        <title>Salinicola lusitanus LLJ914,a marine bacterium isolated from the Okinawa Trough.</title>
        <authorList>
            <person name="Li J."/>
        </authorList>
    </citation>
    <scope>NUCLEOTIDE SEQUENCE [LARGE SCALE GENOMIC DNA]</scope>
</reference>
<feature type="compositionally biased region" description="Low complexity" evidence="1">
    <location>
        <begin position="118"/>
        <end position="131"/>
    </location>
</feature>
<dbReference type="EMBL" id="JBBPFD010000002">
    <property type="protein sequence ID" value="KAK7939787.1"/>
    <property type="molecule type" value="Genomic_DNA"/>
</dbReference>
<keyword evidence="3" id="KW-1185">Reference proteome</keyword>
<gene>
    <name evidence="2" type="ORF">WMY93_003113</name>
</gene>
<evidence type="ECO:0000313" key="3">
    <source>
        <dbReference type="Proteomes" id="UP001460270"/>
    </source>
</evidence>
<protein>
    <submittedName>
        <fullName evidence="2">Uncharacterized protein</fullName>
    </submittedName>
</protein>
<accession>A0AAW0Q5J0</accession>
<sequence length="144" mass="15896">MPTVEFSTGSIVSMTPKKKTFTSEVYHPNLLSSQPIIACLQCLKRQLDTPRGPVVETAIQGQGKVFIKDLKRDRPKEELYLAKTRSGPVASMMQKRDNSSSIIVTIWFHPHTTTTIPTHISSSHSTSNSTHCPGRSQQSAFGKA</sequence>
<organism evidence="2 3">
    <name type="scientific">Mugilogobius chulae</name>
    <name type="common">yellowstripe goby</name>
    <dbReference type="NCBI Taxonomy" id="88201"/>
    <lineage>
        <taxon>Eukaryota</taxon>
        <taxon>Metazoa</taxon>
        <taxon>Chordata</taxon>
        <taxon>Craniata</taxon>
        <taxon>Vertebrata</taxon>
        <taxon>Euteleostomi</taxon>
        <taxon>Actinopterygii</taxon>
        <taxon>Neopterygii</taxon>
        <taxon>Teleostei</taxon>
        <taxon>Neoteleostei</taxon>
        <taxon>Acanthomorphata</taxon>
        <taxon>Gobiaria</taxon>
        <taxon>Gobiiformes</taxon>
        <taxon>Gobioidei</taxon>
        <taxon>Gobiidae</taxon>
        <taxon>Gobionellinae</taxon>
        <taxon>Mugilogobius</taxon>
    </lineage>
</organism>
<dbReference type="AlphaFoldDB" id="A0AAW0Q5J0"/>